<dbReference type="Proteomes" id="UP000011591">
    <property type="component" value="Unassembled WGS sequence"/>
</dbReference>
<evidence type="ECO:0000313" key="5">
    <source>
        <dbReference type="Proteomes" id="UP000011591"/>
    </source>
</evidence>
<dbReference type="NCBIfam" id="NF033542">
    <property type="entry name" value="transpos_IS110"/>
    <property type="match status" value="1"/>
</dbReference>
<proteinExistence type="predicted"/>
<feature type="coiled-coil region" evidence="1">
    <location>
        <begin position="173"/>
        <end position="200"/>
    </location>
</feature>
<dbReference type="EMBL" id="AOIP01000048">
    <property type="protein sequence ID" value="ELZ01016.1"/>
    <property type="molecule type" value="Genomic_DNA"/>
</dbReference>
<sequence length="361" mass="41060">MFIGIDVHKRYSQIAVLDQNGEIVEEVRVENANLDDFAQQYAGSKAALEATSNYYHIHDTLSEYLDVTVANPGKLKLISDSDKKTDRVDAKQFARMVRLGSIPESYVPTDEVRQARALVRGRQKLVENRTEYANKIHSLLSDHGITQEMKPLSVKEREFLQELSLPAPWDALLESYLEFIQTLTEQIESLEAEIEERAGSLKETQLLMTIPGVSYFMALTIYAELGEINRFDRAKEVVSYVGLNPIIRESGDSRFEGSISKRGSGRVRWLLVQASYSAVHTCEDEYLSRFYNRLARKKNSKTAIVATVHTCEDEYLSRFYNRLARKKNSKTAIVATARKLLVSMYHMLDREEVYGPPGVSA</sequence>
<dbReference type="InterPro" id="IPR047650">
    <property type="entry name" value="Transpos_IS110"/>
</dbReference>
<feature type="domain" description="Transposase IS110-like N-terminal" evidence="2">
    <location>
        <begin position="3"/>
        <end position="142"/>
    </location>
</feature>
<evidence type="ECO:0000256" key="1">
    <source>
        <dbReference type="SAM" id="Coils"/>
    </source>
</evidence>
<evidence type="ECO:0000259" key="2">
    <source>
        <dbReference type="Pfam" id="PF01548"/>
    </source>
</evidence>
<reference evidence="4 5" key="1">
    <citation type="journal article" date="2014" name="PLoS Genet.">
        <title>Phylogenetically driven sequencing of extremely halophilic archaea reveals strategies for static and dynamic osmo-response.</title>
        <authorList>
            <person name="Becker E.A."/>
            <person name="Seitzer P.M."/>
            <person name="Tritt A."/>
            <person name="Larsen D."/>
            <person name="Krusor M."/>
            <person name="Yao A.I."/>
            <person name="Wu D."/>
            <person name="Madern D."/>
            <person name="Eisen J.A."/>
            <person name="Darling A.E."/>
            <person name="Facciotti M.T."/>
        </authorList>
    </citation>
    <scope>NUCLEOTIDE SEQUENCE [LARGE SCALE GENOMIC DNA]</scope>
    <source>
        <strain evidence="4 5">DSM 13077</strain>
    </source>
</reference>
<feature type="domain" description="Transposase IS116/IS110/IS902 C-terminal" evidence="3">
    <location>
        <begin position="205"/>
        <end position="291"/>
    </location>
</feature>
<name>M0AQP8_9EURY</name>
<dbReference type="PANTHER" id="PTHR33055:SF13">
    <property type="entry name" value="TRANSPOSASE"/>
    <property type="match status" value="1"/>
</dbReference>
<keyword evidence="1" id="KW-0175">Coiled coil</keyword>
<protein>
    <submittedName>
        <fullName evidence="4">Transposase (ISH18)</fullName>
    </submittedName>
</protein>
<gene>
    <name evidence="4" type="ORF">C480_18257</name>
</gene>
<dbReference type="OrthoDB" id="191749at2157"/>
<dbReference type="InterPro" id="IPR003346">
    <property type="entry name" value="Transposase_20"/>
</dbReference>
<dbReference type="AlphaFoldDB" id="M0AQP8"/>
<evidence type="ECO:0000259" key="3">
    <source>
        <dbReference type="Pfam" id="PF02371"/>
    </source>
</evidence>
<dbReference type="RefSeq" id="WP_006667045.1">
    <property type="nucleotide sequence ID" value="NZ_AOIP01000048.1"/>
</dbReference>
<dbReference type="Pfam" id="PF02371">
    <property type="entry name" value="Transposase_20"/>
    <property type="match status" value="1"/>
</dbReference>
<dbReference type="GO" id="GO:0006313">
    <property type="term" value="P:DNA transposition"/>
    <property type="evidence" value="ECO:0007669"/>
    <property type="project" value="InterPro"/>
</dbReference>
<organism evidence="4 5">
    <name type="scientific">Natrialba aegyptia DSM 13077</name>
    <dbReference type="NCBI Taxonomy" id="1227491"/>
    <lineage>
        <taxon>Archaea</taxon>
        <taxon>Methanobacteriati</taxon>
        <taxon>Methanobacteriota</taxon>
        <taxon>Stenosarchaea group</taxon>
        <taxon>Halobacteria</taxon>
        <taxon>Halobacteriales</taxon>
        <taxon>Natrialbaceae</taxon>
        <taxon>Natrialba</taxon>
    </lineage>
</organism>
<dbReference type="GO" id="GO:0003677">
    <property type="term" value="F:DNA binding"/>
    <property type="evidence" value="ECO:0007669"/>
    <property type="project" value="InterPro"/>
</dbReference>
<accession>M0AQP8</accession>
<evidence type="ECO:0000313" key="4">
    <source>
        <dbReference type="EMBL" id="ELZ01016.1"/>
    </source>
</evidence>
<dbReference type="Pfam" id="PF01548">
    <property type="entry name" value="DEDD_Tnp_IS110"/>
    <property type="match status" value="1"/>
</dbReference>
<comment type="caution">
    <text evidence="4">The sequence shown here is derived from an EMBL/GenBank/DDBJ whole genome shotgun (WGS) entry which is preliminary data.</text>
</comment>
<dbReference type="InterPro" id="IPR002525">
    <property type="entry name" value="Transp_IS110-like_N"/>
</dbReference>
<dbReference type="PATRIC" id="fig|1227491.4.peg.3724"/>
<dbReference type="GO" id="GO:0004803">
    <property type="term" value="F:transposase activity"/>
    <property type="evidence" value="ECO:0007669"/>
    <property type="project" value="InterPro"/>
</dbReference>
<dbReference type="PANTHER" id="PTHR33055">
    <property type="entry name" value="TRANSPOSASE FOR INSERTION SEQUENCE ELEMENT IS1111A"/>
    <property type="match status" value="1"/>
</dbReference>
<keyword evidence="5" id="KW-1185">Reference proteome</keyword>